<accession>V9ILX8</accession>
<proteinExistence type="evidence at transcript level"/>
<organism evidence="2">
    <name type="scientific">Apis cerana</name>
    <name type="common">Indian honeybee</name>
    <dbReference type="NCBI Taxonomy" id="7461"/>
    <lineage>
        <taxon>Eukaryota</taxon>
        <taxon>Metazoa</taxon>
        <taxon>Ecdysozoa</taxon>
        <taxon>Arthropoda</taxon>
        <taxon>Hexapoda</taxon>
        <taxon>Insecta</taxon>
        <taxon>Pterygota</taxon>
        <taxon>Neoptera</taxon>
        <taxon>Endopterygota</taxon>
        <taxon>Hymenoptera</taxon>
        <taxon>Apocrita</taxon>
        <taxon>Aculeata</taxon>
        <taxon>Apoidea</taxon>
        <taxon>Anthophila</taxon>
        <taxon>Apidae</taxon>
        <taxon>Apis</taxon>
    </lineage>
</organism>
<reference evidence="2" key="1">
    <citation type="submission" date="2011-11" db="EMBL/GenBank/DDBJ databases">
        <title>Decoding the brain transcriptome of the Eastern honeybee (Apis cerana) based on pyrosequencing.</title>
        <authorList>
            <person name="Sun L."/>
            <person name="Zheng H."/>
            <person name="Wang Y."/>
            <person name="Xie X."/>
            <person name="Zhu Y."/>
            <person name="Gu W."/>
            <person name="Wang S."/>
        </authorList>
    </citation>
    <scope>NUCLEOTIDE SEQUENCE</scope>
    <source>
        <tissue evidence="2">Brain</tissue>
    </source>
</reference>
<gene>
    <name evidence="2" type="ORF">ACCB11968</name>
</gene>
<evidence type="ECO:0000256" key="1">
    <source>
        <dbReference type="SAM" id="MobiDB-lite"/>
    </source>
</evidence>
<name>V9ILX8_APICE</name>
<sequence>MNKTSPISDIENGEASGLNIEADEATNNSRRSSTESGNIKFGNDEVTFERGLNLSYM</sequence>
<evidence type="ECO:0000313" key="2">
    <source>
        <dbReference type="EMBL" id="AEY61349.1"/>
    </source>
</evidence>
<feature type="region of interest" description="Disordered" evidence="1">
    <location>
        <begin position="1"/>
        <end position="44"/>
    </location>
</feature>
<dbReference type="AlphaFoldDB" id="V9ILX8"/>
<dbReference type="EMBL" id="JR050747">
    <property type="protein sequence ID" value="AEY61349.1"/>
    <property type="molecule type" value="mRNA"/>
</dbReference>
<protein>
    <submittedName>
        <fullName evidence="2">Uncharacterized protein</fullName>
    </submittedName>
</protein>
<feature type="compositionally biased region" description="Polar residues" evidence="1">
    <location>
        <begin position="25"/>
        <end position="37"/>
    </location>
</feature>